<dbReference type="RefSeq" id="WP_313998849.1">
    <property type="nucleotide sequence ID" value="NZ_JASJOT010000013.1"/>
</dbReference>
<dbReference type="Gene3D" id="3.40.50.1820">
    <property type="entry name" value="alpha/beta hydrolase"/>
    <property type="match status" value="1"/>
</dbReference>
<proteinExistence type="predicted"/>
<protein>
    <submittedName>
        <fullName evidence="3">Alpha/beta fold hydrolase</fullName>
    </submittedName>
</protein>
<name>A0ABT7CN49_9BACT</name>
<dbReference type="InterPro" id="IPR029058">
    <property type="entry name" value="AB_hydrolase_fold"/>
</dbReference>
<feature type="signal peptide" evidence="1">
    <location>
        <begin position="1"/>
        <end position="20"/>
    </location>
</feature>
<dbReference type="GO" id="GO:0016787">
    <property type="term" value="F:hydrolase activity"/>
    <property type="evidence" value="ECO:0007669"/>
    <property type="project" value="UniProtKB-KW"/>
</dbReference>
<feature type="chain" id="PRO_5045448337" evidence="1">
    <location>
        <begin position="21"/>
        <end position="471"/>
    </location>
</feature>
<keyword evidence="1" id="KW-0732">Signal</keyword>
<evidence type="ECO:0000259" key="2">
    <source>
        <dbReference type="Pfam" id="PF02129"/>
    </source>
</evidence>
<accession>A0ABT7CN49</accession>
<dbReference type="PANTHER" id="PTHR43265">
    <property type="entry name" value="ESTERASE ESTD"/>
    <property type="match status" value="1"/>
</dbReference>
<dbReference type="InterPro" id="IPR053145">
    <property type="entry name" value="AB_hydrolase_Est10"/>
</dbReference>
<keyword evidence="3" id="KW-0378">Hydrolase</keyword>
<evidence type="ECO:0000256" key="1">
    <source>
        <dbReference type="SAM" id="SignalP"/>
    </source>
</evidence>
<reference evidence="3 4" key="1">
    <citation type="submission" date="2023-05" db="EMBL/GenBank/DDBJ databases">
        <authorList>
            <person name="Zhang X."/>
        </authorList>
    </citation>
    <scope>NUCLEOTIDE SEQUENCE [LARGE SCALE GENOMIC DNA]</scope>
    <source>
        <strain evidence="3 4">DM2B3-1</strain>
    </source>
</reference>
<evidence type="ECO:0000313" key="3">
    <source>
        <dbReference type="EMBL" id="MDJ1495102.1"/>
    </source>
</evidence>
<comment type="caution">
    <text evidence="3">The sequence shown here is derived from an EMBL/GenBank/DDBJ whole genome shotgun (WGS) entry which is preliminary data.</text>
</comment>
<keyword evidence="4" id="KW-1185">Reference proteome</keyword>
<dbReference type="PANTHER" id="PTHR43265:SF1">
    <property type="entry name" value="ESTERASE ESTD"/>
    <property type="match status" value="1"/>
</dbReference>
<sequence>MKTCIAGFLSLVCLCLSVNAQQLSPVEGSWVGTLAVSGIKLRLVTHIHTEANGYKATMDSPDQGAKDIPIDIVTFQNDSLTLIMNRLGAVYKGLYRKDSVLIQGLFTQNGHSFPLVMQKSEKGITVNRPQLPLRPFPYKEEDVIYENPSTHTKLAGTLTLPQTGTAFPVVILISGSGPQDRDETLFAHKPFLVLADYLTRQGFAVLRVDDRGVGKSTGSFSTATSADFAEDVKAGIAYVKTRKEINPQKIGLIGHSEGGMIAPMVASKSPDVAFIVLMAGPGITGEEILRTQAVTFYKKMGATDSEIKTILELSVAVDKLAENSTDKQKLKEGITKLIKDKTVNISDTRKKQLEITEDAFLQSVELAQSPWMKYFIHFDPIPVLKQVRIPVLAINGSKDVQVLADNNLKGIETALKQGGNKKYQVQKLEGLNHLFQKADSGFPDEYGTIEQTIDPTALTAIGDWLKKVAGK</sequence>
<dbReference type="EMBL" id="JASJOT010000013">
    <property type="protein sequence ID" value="MDJ1495102.1"/>
    <property type="molecule type" value="Genomic_DNA"/>
</dbReference>
<organism evidence="3 4">
    <name type="scientific">Xanthocytophaga flava</name>
    <dbReference type="NCBI Taxonomy" id="3048013"/>
    <lineage>
        <taxon>Bacteria</taxon>
        <taxon>Pseudomonadati</taxon>
        <taxon>Bacteroidota</taxon>
        <taxon>Cytophagia</taxon>
        <taxon>Cytophagales</taxon>
        <taxon>Rhodocytophagaceae</taxon>
        <taxon>Xanthocytophaga</taxon>
    </lineage>
</organism>
<evidence type="ECO:0000313" key="4">
    <source>
        <dbReference type="Proteomes" id="UP001228581"/>
    </source>
</evidence>
<feature type="domain" description="Xaa-Pro dipeptidyl-peptidase-like" evidence="2">
    <location>
        <begin position="152"/>
        <end position="408"/>
    </location>
</feature>
<dbReference type="InterPro" id="IPR000383">
    <property type="entry name" value="Xaa-Pro-like_dom"/>
</dbReference>
<gene>
    <name evidence="3" type="ORF">QNI19_19340</name>
</gene>
<dbReference type="Proteomes" id="UP001228581">
    <property type="component" value="Unassembled WGS sequence"/>
</dbReference>
<dbReference type="SUPFAM" id="SSF53474">
    <property type="entry name" value="alpha/beta-Hydrolases"/>
    <property type="match status" value="1"/>
</dbReference>
<dbReference type="Pfam" id="PF02129">
    <property type="entry name" value="Peptidase_S15"/>
    <property type="match status" value="1"/>
</dbReference>